<feature type="domain" description="FtsK" evidence="6">
    <location>
        <begin position="208"/>
        <end position="404"/>
    </location>
</feature>
<evidence type="ECO:0000256" key="4">
    <source>
        <dbReference type="SAM" id="MobiDB-lite"/>
    </source>
</evidence>
<dbReference type="PROSITE" id="PS50901">
    <property type="entry name" value="FTSK"/>
    <property type="match status" value="1"/>
</dbReference>
<feature type="compositionally biased region" description="Basic and acidic residues" evidence="4">
    <location>
        <begin position="526"/>
        <end position="539"/>
    </location>
</feature>
<protein>
    <recommendedName>
        <fullName evidence="6">FtsK domain-containing protein</fullName>
    </recommendedName>
</protein>
<dbReference type="SUPFAM" id="SSF52540">
    <property type="entry name" value="P-loop containing nucleoside triphosphate hydrolases"/>
    <property type="match status" value="1"/>
</dbReference>
<evidence type="ECO:0000256" key="2">
    <source>
        <dbReference type="ARBA" id="ARBA00022840"/>
    </source>
</evidence>
<feature type="binding site" evidence="3">
    <location>
        <begin position="240"/>
        <end position="247"/>
    </location>
    <ligand>
        <name>ATP</name>
        <dbReference type="ChEBI" id="CHEBI:30616"/>
    </ligand>
</feature>
<feature type="compositionally biased region" description="Acidic residues" evidence="4">
    <location>
        <begin position="562"/>
        <end position="574"/>
    </location>
</feature>
<dbReference type="InterPro" id="IPR027417">
    <property type="entry name" value="P-loop_NTPase"/>
</dbReference>
<dbReference type="RefSeq" id="WP_195133479.1">
    <property type="nucleotide sequence ID" value="NZ_JADLQX010000040.1"/>
</dbReference>
<dbReference type="Proteomes" id="UP000702209">
    <property type="component" value="Unassembled WGS sequence"/>
</dbReference>
<gene>
    <name evidence="7" type="ORF">IU459_32825</name>
</gene>
<feature type="transmembrane region" description="Helical" evidence="5">
    <location>
        <begin position="7"/>
        <end position="27"/>
    </location>
</feature>
<feature type="region of interest" description="Disordered" evidence="4">
    <location>
        <begin position="526"/>
        <end position="574"/>
    </location>
</feature>
<comment type="caution">
    <text evidence="7">The sequence shown here is derived from an EMBL/GenBank/DDBJ whole genome shotgun (WGS) entry which is preliminary data.</text>
</comment>
<proteinExistence type="predicted"/>
<dbReference type="PANTHER" id="PTHR22683:SF1">
    <property type="entry name" value="TYPE VII SECRETION SYSTEM PROTEIN ESSC"/>
    <property type="match status" value="1"/>
</dbReference>
<keyword evidence="8" id="KW-1185">Reference proteome</keyword>
<dbReference type="InterPro" id="IPR002543">
    <property type="entry name" value="FtsK_dom"/>
</dbReference>
<keyword evidence="5" id="KW-0812">Transmembrane</keyword>
<dbReference type="Gene3D" id="3.40.50.300">
    <property type="entry name" value="P-loop containing nucleotide triphosphate hydrolases"/>
    <property type="match status" value="1"/>
</dbReference>
<dbReference type="PANTHER" id="PTHR22683">
    <property type="entry name" value="SPORULATION PROTEIN RELATED"/>
    <property type="match status" value="1"/>
</dbReference>
<dbReference type="InterPro" id="IPR050206">
    <property type="entry name" value="FtsK/SpoIIIE/SftA"/>
</dbReference>
<keyword evidence="1 3" id="KW-0547">Nucleotide-binding</keyword>
<dbReference type="Pfam" id="PF01580">
    <property type="entry name" value="FtsK_SpoIIIE"/>
    <property type="match status" value="1"/>
</dbReference>
<evidence type="ECO:0000256" key="3">
    <source>
        <dbReference type="PROSITE-ProRule" id="PRU00289"/>
    </source>
</evidence>
<name>A0ABS0D0B9_9NOCA</name>
<keyword evidence="5" id="KW-0472">Membrane</keyword>
<dbReference type="EMBL" id="JADLQX010000040">
    <property type="protein sequence ID" value="MBF6302290.1"/>
    <property type="molecule type" value="Genomic_DNA"/>
</dbReference>
<sequence length="574" mass="62560">MDIEPELIAPVALLGTGIGFMTIATVYKTAENLGVPGSVGVAPLLAGAGALGARAVWSRWSAKTQVTRAERDAAREWADWVTEFPEDVQETVQILSTPWDAVKKWAALGLGRLPVPANGDPGEWPQLMPSQSSYPPDRGIQSVPVGLRLRLRMSDGQERRHYEEKLKRIAVALDADAARVVASRGRVICLDLRYFDPIKDLVPVPVPAEPVDLKKLNPGMREDGEHWLVPLFERNILGVGLPGSGKSGFVASLLMATAPAARDGLLVNLMIDMKFGVEAARMKGLLHRTATDAVSAEQMLDWLRWTVIEDRGREMEAMGLSKHVITAGAPMYHLIIDEIAELLDDPKTRTAFLRLLVSIARLGRAIGVSISGYTQLANKKILDMLRDLFQIRIGMRLSSPEQMVMVYGDHHAAERGADNTNIPDQGSAGIAYVFDDSSSQIVRVRAYFVSDENLAWAAQTYPPYPHPHVQEAAEAATTISGKLAAGGKPVVSIDSARRRRGDGEIPNVTGLLAEIDAEAEELSKKIGDALAEDQQREEREGADEPLDGIDFDELGDDNRSDDTDDDIDAADEFA</sequence>
<feature type="compositionally biased region" description="Acidic residues" evidence="4">
    <location>
        <begin position="540"/>
        <end position="555"/>
    </location>
</feature>
<accession>A0ABS0D0B9</accession>
<evidence type="ECO:0000313" key="7">
    <source>
        <dbReference type="EMBL" id="MBF6302290.1"/>
    </source>
</evidence>
<keyword evidence="2 3" id="KW-0067">ATP-binding</keyword>
<reference evidence="7 8" key="1">
    <citation type="submission" date="2020-10" db="EMBL/GenBank/DDBJ databases">
        <title>Identification of Nocardia species via Next-generation sequencing and recognition of intraspecies genetic diversity.</title>
        <authorList>
            <person name="Li P."/>
            <person name="Li P."/>
            <person name="Lu B."/>
        </authorList>
    </citation>
    <scope>NUCLEOTIDE SEQUENCE [LARGE SCALE GENOMIC DNA]</scope>
    <source>
        <strain evidence="7 8">BJ06-0157</strain>
    </source>
</reference>
<evidence type="ECO:0000313" key="8">
    <source>
        <dbReference type="Proteomes" id="UP000702209"/>
    </source>
</evidence>
<evidence type="ECO:0000256" key="5">
    <source>
        <dbReference type="SAM" id="Phobius"/>
    </source>
</evidence>
<organism evidence="7 8">
    <name type="scientific">Nocardia amamiensis</name>
    <dbReference type="NCBI Taxonomy" id="404578"/>
    <lineage>
        <taxon>Bacteria</taxon>
        <taxon>Bacillati</taxon>
        <taxon>Actinomycetota</taxon>
        <taxon>Actinomycetes</taxon>
        <taxon>Mycobacteriales</taxon>
        <taxon>Nocardiaceae</taxon>
        <taxon>Nocardia</taxon>
    </lineage>
</organism>
<evidence type="ECO:0000259" key="6">
    <source>
        <dbReference type="PROSITE" id="PS50901"/>
    </source>
</evidence>
<evidence type="ECO:0000256" key="1">
    <source>
        <dbReference type="ARBA" id="ARBA00022741"/>
    </source>
</evidence>
<keyword evidence="5" id="KW-1133">Transmembrane helix</keyword>